<comment type="caution">
    <text evidence="1">The sequence shown here is derived from an EMBL/GenBank/DDBJ whole genome shotgun (WGS) entry which is preliminary data.</text>
</comment>
<dbReference type="RefSeq" id="WP_331208360.1">
    <property type="nucleotide sequence ID" value="NZ_JAZGQL010000008.1"/>
</dbReference>
<organism evidence="1 3">
    <name type="scientific">Plantactinospora veratri</name>
    <dbReference type="NCBI Taxonomy" id="1436122"/>
    <lineage>
        <taxon>Bacteria</taxon>
        <taxon>Bacillati</taxon>
        <taxon>Actinomycetota</taxon>
        <taxon>Actinomycetes</taxon>
        <taxon>Micromonosporales</taxon>
        <taxon>Micromonosporaceae</taxon>
        <taxon>Plantactinospora</taxon>
    </lineage>
</organism>
<reference evidence="1 3" key="1">
    <citation type="submission" date="2024-01" db="EMBL/GenBank/DDBJ databases">
        <title>Genome insights into Plantactinospora veratri sp. nov.</title>
        <authorList>
            <person name="Wang L."/>
        </authorList>
    </citation>
    <scope>NUCLEOTIDE SEQUENCE [LARGE SCALE GENOMIC DNA]</scope>
    <source>
        <strain evidence="1 3">NEAU-FHS4</strain>
    </source>
</reference>
<gene>
    <name evidence="1" type="ORF">V1634_14770</name>
    <name evidence="2" type="ORF">V1634_27205</name>
</gene>
<dbReference type="EMBL" id="JAZGQL010000008">
    <property type="protein sequence ID" value="MEE6308090.1"/>
    <property type="molecule type" value="Genomic_DNA"/>
</dbReference>
<dbReference type="EMBL" id="JAZGQL010000027">
    <property type="protein sequence ID" value="MEE6310533.1"/>
    <property type="molecule type" value="Genomic_DNA"/>
</dbReference>
<evidence type="ECO:0000313" key="3">
    <source>
        <dbReference type="Proteomes" id="UP001339911"/>
    </source>
</evidence>
<evidence type="ECO:0000313" key="1">
    <source>
        <dbReference type="EMBL" id="MEE6308090.1"/>
    </source>
</evidence>
<keyword evidence="3" id="KW-1185">Reference proteome</keyword>
<evidence type="ECO:0000313" key="2">
    <source>
        <dbReference type="EMBL" id="MEE6310533.1"/>
    </source>
</evidence>
<dbReference type="InterPro" id="IPR018691">
    <property type="entry name" value="DUF2188"/>
</dbReference>
<dbReference type="Proteomes" id="UP001339911">
    <property type="component" value="Unassembled WGS sequence"/>
</dbReference>
<protein>
    <submittedName>
        <fullName evidence="1">DUF2188 domain-containing protein</fullName>
    </submittedName>
</protein>
<sequence length="75" mass="8494">MPDRAQYHVIPEINCWKVERDSSVVGRYGSKESAIVAGRKVARANRPSRLVVHRPFGQIEMVHTYQHDPVPLPGC</sequence>
<dbReference type="Pfam" id="PF09954">
    <property type="entry name" value="DUF2188"/>
    <property type="match status" value="1"/>
</dbReference>
<proteinExistence type="predicted"/>
<accession>A0ABU7SDR2</accession>
<name>A0ABU7SDR2_9ACTN</name>